<reference evidence="3" key="1">
    <citation type="submission" date="2022-01" db="EMBL/GenBank/DDBJ databases">
        <authorList>
            <person name="King R."/>
        </authorList>
    </citation>
    <scope>NUCLEOTIDE SEQUENCE</scope>
</reference>
<name>A0A9N9N1U6_9CUCU</name>
<evidence type="ECO:0000259" key="2">
    <source>
        <dbReference type="Pfam" id="PF04194"/>
    </source>
</evidence>
<keyword evidence="4" id="KW-1185">Reference proteome</keyword>
<feature type="domain" description="Programmed cell death protein 2 C-terminal" evidence="2">
    <location>
        <begin position="319"/>
        <end position="421"/>
    </location>
</feature>
<dbReference type="Pfam" id="PF04194">
    <property type="entry name" value="PDCD2_C"/>
    <property type="match status" value="1"/>
</dbReference>
<dbReference type="InterPro" id="IPR052815">
    <property type="entry name" value="PDCD2-like_regulator"/>
</dbReference>
<feature type="compositionally biased region" description="Acidic residues" evidence="1">
    <location>
        <begin position="126"/>
        <end position="139"/>
    </location>
</feature>
<dbReference type="EMBL" id="OU892284">
    <property type="protein sequence ID" value="CAG9772430.1"/>
    <property type="molecule type" value="Genomic_DNA"/>
</dbReference>
<feature type="compositionally biased region" description="Polar residues" evidence="1">
    <location>
        <begin position="143"/>
        <end position="156"/>
    </location>
</feature>
<accession>A0A9N9N1U6</accession>
<gene>
    <name evidence="3" type="ORF">CEUTPL_LOCUS12842</name>
</gene>
<dbReference type="InterPro" id="IPR007320">
    <property type="entry name" value="PDCD2_C"/>
</dbReference>
<evidence type="ECO:0000256" key="1">
    <source>
        <dbReference type="SAM" id="MobiDB-lite"/>
    </source>
</evidence>
<dbReference type="Proteomes" id="UP001152799">
    <property type="component" value="Chromosome 8"/>
</dbReference>
<organism evidence="3 4">
    <name type="scientific">Ceutorhynchus assimilis</name>
    <name type="common">cabbage seed weevil</name>
    <dbReference type="NCBI Taxonomy" id="467358"/>
    <lineage>
        <taxon>Eukaryota</taxon>
        <taxon>Metazoa</taxon>
        <taxon>Ecdysozoa</taxon>
        <taxon>Arthropoda</taxon>
        <taxon>Hexapoda</taxon>
        <taxon>Insecta</taxon>
        <taxon>Pterygota</taxon>
        <taxon>Neoptera</taxon>
        <taxon>Endopterygota</taxon>
        <taxon>Coleoptera</taxon>
        <taxon>Polyphaga</taxon>
        <taxon>Cucujiformia</taxon>
        <taxon>Curculionidae</taxon>
        <taxon>Ceutorhynchinae</taxon>
        <taxon>Ceutorhynchus</taxon>
    </lineage>
</organism>
<feature type="region of interest" description="Disordered" evidence="1">
    <location>
        <begin position="108"/>
        <end position="172"/>
    </location>
</feature>
<dbReference type="AlphaFoldDB" id="A0A9N9N1U6"/>
<dbReference type="OrthoDB" id="366284at2759"/>
<dbReference type="PANTHER" id="PTHR46421:SF1">
    <property type="entry name" value="PROGRAMMED CELL DEATH PROTEIN 2-LIKE"/>
    <property type="match status" value="1"/>
</dbReference>
<dbReference type="GO" id="GO:0005737">
    <property type="term" value="C:cytoplasm"/>
    <property type="evidence" value="ECO:0007669"/>
    <property type="project" value="InterPro"/>
</dbReference>
<proteinExistence type="predicted"/>
<protein>
    <recommendedName>
        <fullName evidence="2">Programmed cell death protein 2 C-terminal domain-containing protein</fullName>
    </recommendedName>
</protein>
<sequence>MAKNNNVVLLGYEDELITEKHGGQVDYTVNKIGGEPDFPHLINKIEKLLLCILCNLPSRQIVQIYAPLENTKDHRTLYVFACINPTCHNRSESWTCLRVQAKNIEVTEPKESVASGPKLSSTDWCPEADDWGDDDDDNGNLDTANCNVITNSIDNNKPSDDEESSSYDDSVRSGFRNLSIDEKNANNGAQGGAVARLHSPMATAEIEGEEDGEVVTVESPTTPQTNLVALLQGGQTNMDTVPLHAPFLAYFLSVYPEEPDTLLVPALDDHVKELLSDYQRKDADFLLSHNKDSKNKGKPEGDVEMAAEEYEKSHPLHGDKMFHHFVTKIKSNPEQVLRYCREGSPLLLYPLQEPLKKCKHCQKELVFEFQLIPTIISKLRLECDANHLNRLDFGTVLIYTCKNSCWGANDAFKEEIVVVQKETF</sequence>
<dbReference type="PANTHER" id="PTHR46421">
    <property type="entry name" value="PROGRAMMED CELL DEATH PROTEIN 2-LIKE"/>
    <property type="match status" value="1"/>
</dbReference>
<evidence type="ECO:0000313" key="3">
    <source>
        <dbReference type="EMBL" id="CAG9772430.1"/>
    </source>
</evidence>
<evidence type="ECO:0000313" key="4">
    <source>
        <dbReference type="Proteomes" id="UP001152799"/>
    </source>
</evidence>
<dbReference type="GO" id="GO:0006915">
    <property type="term" value="P:apoptotic process"/>
    <property type="evidence" value="ECO:0007669"/>
    <property type="project" value="TreeGrafter"/>
</dbReference>